<dbReference type="Proteomes" id="UP000189810">
    <property type="component" value="Chromosome I"/>
</dbReference>
<organism evidence="1 2">
    <name type="scientific">Thermocrinis minervae</name>
    <dbReference type="NCBI Taxonomy" id="381751"/>
    <lineage>
        <taxon>Bacteria</taxon>
        <taxon>Pseudomonadati</taxon>
        <taxon>Aquificota</taxon>
        <taxon>Aquificia</taxon>
        <taxon>Aquificales</taxon>
        <taxon>Aquificaceae</taxon>
        <taxon>Thermocrinis</taxon>
    </lineage>
</organism>
<dbReference type="STRING" id="381751.SAMN05444391_1388"/>
<proteinExistence type="predicted"/>
<dbReference type="OrthoDB" id="10243at2"/>
<gene>
    <name evidence="1" type="ORF">SAMN05444391_1388</name>
</gene>
<protein>
    <submittedName>
        <fullName evidence="1">Uncharacterized protein</fullName>
    </submittedName>
</protein>
<name>A0A1M6TCD9_9AQUI</name>
<reference evidence="1 2" key="1">
    <citation type="submission" date="2016-11" db="EMBL/GenBank/DDBJ databases">
        <authorList>
            <person name="Jaros S."/>
            <person name="Januszkiewicz K."/>
            <person name="Wedrychowicz H."/>
        </authorList>
    </citation>
    <scope>NUCLEOTIDE SEQUENCE [LARGE SCALE GENOMIC DNA]</scope>
    <source>
        <strain evidence="1 2">DSM 19557</strain>
    </source>
</reference>
<sequence length="388" mass="43940">MVLMCDEKVVYLGEYDVKAFDKQELIERGEQKLLWQTKRLQDPIKKLLAGKDYVFGITSSHLIRVHKEDGQLEEFPVEDVQDIALSLNEGYILTKTDLYRFSTEKPGKFTNVGAPAKLERPFVCISLSKDYIYIASKEFIYRLSKEGGLLDEKAFSGTLALLATEEGPVAVKESGEVVFFDHQLESISSCSYQGEFMKAEYNCYHLYLLSTEGLFIFSKLGRLVASIKDSKYITFTEGLNHVYLLKETGLEAASKADLFGEDYQNIDLVTLSAIVLGALHLYSQETGKKLEIHEKLGYIDVRVDGKGLDIYSVTYCLSKYFPELFVYCANPGYYEAIREFAAEFNLISEEGGKIHLNESLLKLLEERHSTFLTFKDDIVKTVGSCQGK</sequence>
<keyword evidence="2" id="KW-1185">Reference proteome</keyword>
<evidence type="ECO:0000313" key="1">
    <source>
        <dbReference type="EMBL" id="SHK54438.1"/>
    </source>
</evidence>
<dbReference type="EMBL" id="LT670846">
    <property type="protein sequence ID" value="SHK54438.1"/>
    <property type="molecule type" value="Genomic_DNA"/>
</dbReference>
<evidence type="ECO:0000313" key="2">
    <source>
        <dbReference type="Proteomes" id="UP000189810"/>
    </source>
</evidence>
<accession>A0A1M6TCD9</accession>
<dbReference type="AlphaFoldDB" id="A0A1M6TCD9"/>